<dbReference type="InterPro" id="IPR010310">
    <property type="entry name" value="T7SS_ESAT-6-like"/>
</dbReference>
<evidence type="ECO:0000313" key="4">
    <source>
        <dbReference type="Proteomes" id="UP000290439"/>
    </source>
</evidence>
<protein>
    <recommendedName>
        <fullName evidence="1">ESAT-6-like protein</fullName>
    </recommendedName>
</protein>
<dbReference type="AlphaFoldDB" id="A0A4U8W8E7"/>
<dbReference type="SUPFAM" id="SSF140453">
    <property type="entry name" value="EsxAB dimer-like"/>
    <property type="match status" value="1"/>
</dbReference>
<comment type="similarity">
    <text evidence="1">Belongs to the WXG100 family.</text>
</comment>
<evidence type="ECO:0000256" key="2">
    <source>
        <dbReference type="SAM" id="Coils"/>
    </source>
</evidence>
<dbReference type="Proteomes" id="UP000290439">
    <property type="component" value="Chromosome"/>
</dbReference>
<dbReference type="RefSeq" id="WP_228797514.1">
    <property type="nucleotide sequence ID" value="NZ_JADLPK010000007.1"/>
</dbReference>
<organism evidence="3 4">
    <name type="scientific">Nocardia cyriacigeorgica</name>
    <dbReference type="NCBI Taxonomy" id="135487"/>
    <lineage>
        <taxon>Bacteria</taxon>
        <taxon>Bacillati</taxon>
        <taxon>Actinomycetota</taxon>
        <taxon>Actinomycetes</taxon>
        <taxon>Mycobacteriales</taxon>
        <taxon>Nocardiaceae</taxon>
        <taxon>Nocardia</taxon>
    </lineage>
</organism>
<sequence length="97" mass="10993">MADMGINYSKEQLIELASQIRASERRLQETQEELKGYVNGLVAEWDGEARNAYQATQAEWDKAQQTIMTTLETIAKVVEDGAISMSEMDMMNSRSWA</sequence>
<proteinExistence type="inferred from homology"/>
<dbReference type="Pfam" id="PF06013">
    <property type="entry name" value="WXG100"/>
    <property type="match status" value="1"/>
</dbReference>
<feature type="coiled-coil region" evidence="2">
    <location>
        <begin position="13"/>
        <end position="40"/>
    </location>
</feature>
<dbReference type="EMBL" id="LR215973">
    <property type="protein sequence ID" value="VFB01390.1"/>
    <property type="molecule type" value="Genomic_DNA"/>
</dbReference>
<evidence type="ECO:0000256" key="1">
    <source>
        <dbReference type="RuleBase" id="RU362001"/>
    </source>
</evidence>
<dbReference type="NCBIfam" id="TIGR03930">
    <property type="entry name" value="WXG100_ESAT6"/>
    <property type="match status" value="1"/>
</dbReference>
<dbReference type="Gene3D" id="1.10.287.1060">
    <property type="entry name" value="ESAT-6-like"/>
    <property type="match status" value="1"/>
</dbReference>
<accession>A0A4U8W8E7</accession>
<dbReference type="InterPro" id="IPR036689">
    <property type="entry name" value="ESAT-6-like_sf"/>
</dbReference>
<keyword evidence="2" id="KW-0175">Coiled coil</keyword>
<gene>
    <name evidence="3" type="ORF">NCTC10797_05208</name>
</gene>
<name>A0A4U8W8E7_9NOCA</name>
<evidence type="ECO:0000313" key="3">
    <source>
        <dbReference type="EMBL" id="VFB01390.1"/>
    </source>
</evidence>
<reference evidence="3 4" key="1">
    <citation type="submission" date="2019-02" db="EMBL/GenBank/DDBJ databases">
        <authorList>
            <consortium name="Pathogen Informatics"/>
        </authorList>
    </citation>
    <scope>NUCLEOTIDE SEQUENCE [LARGE SCALE GENOMIC DNA]</scope>
    <source>
        <strain evidence="3 4">3012STDY6756504</strain>
    </source>
</reference>